<evidence type="ECO:0000256" key="2">
    <source>
        <dbReference type="ARBA" id="ARBA00023315"/>
    </source>
</evidence>
<protein>
    <submittedName>
        <fullName evidence="4">Phenolic glucoside malonyltransferase 1-like</fullName>
    </submittedName>
</protein>
<evidence type="ECO:0000313" key="3">
    <source>
        <dbReference type="Proteomes" id="UP000228380"/>
    </source>
</evidence>
<evidence type="ECO:0000313" key="4">
    <source>
        <dbReference type="RefSeq" id="XP_008779426.1"/>
    </source>
</evidence>
<dbReference type="InterPro" id="IPR051504">
    <property type="entry name" value="Plant_metabolite_acyltrans"/>
</dbReference>
<proteinExistence type="predicted"/>
<sequence>MASSPTSLQILDQFQISPPPGSVPETSLPLTFFDIVWLFTGPVERVFFYPFPHPTSHFVTHLLPTLKSSLSLTLQHFYPLAGRVRPSPDPSSDAEFEICSSGGDSVALILAECSHDFHQLSGDHPRNFGELYELIPQLPHSNDGTIPLLALQVTLFPEHGISIGVAIHHVACDDSSSMHFIKSWAAACRLGGSDSPVTPPPLHDRSAIADPDGLYSKILAEIEGLRAGGPPPAPPPPESPSVGAERPCVVIASFSLTRDQIERLKQLVLEKSRKGEASPIHCSAFVVACAFAWKCLVKAQGGYASASKKTAHLLFSVECRSRLKPPVPAEYFGNCLRPCFVELPMCDLVKDDGVLFAAEAIGRAIKLLEDGVLKGAEGWFQKIVSLMPEQPMSVAGSPKYRVYDADFGWGRPKKVEVASIEKTPGTISLAEGREEQGGIEIGVVLPKDEMDEFSSCFSSGLKLL</sequence>
<organism evidence="3 4">
    <name type="scientific">Phoenix dactylifera</name>
    <name type="common">Date palm</name>
    <dbReference type="NCBI Taxonomy" id="42345"/>
    <lineage>
        <taxon>Eukaryota</taxon>
        <taxon>Viridiplantae</taxon>
        <taxon>Streptophyta</taxon>
        <taxon>Embryophyta</taxon>
        <taxon>Tracheophyta</taxon>
        <taxon>Spermatophyta</taxon>
        <taxon>Magnoliopsida</taxon>
        <taxon>Liliopsida</taxon>
        <taxon>Arecaceae</taxon>
        <taxon>Coryphoideae</taxon>
        <taxon>Phoeniceae</taxon>
        <taxon>Phoenix</taxon>
    </lineage>
</organism>
<dbReference type="OrthoDB" id="1862401at2759"/>
<reference evidence="3" key="1">
    <citation type="journal article" date="2019" name="Nat. Commun.">
        <title>Genome-wide association mapping of date palm fruit traits.</title>
        <authorList>
            <person name="Hazzouri K.M."/>
            <person name="Gros-Balthazard M."/>
            <person name="Flowers J.M."/>
            <person name="Copetti D."/>
            <person name="Lemansour A."/>
            <person name="Lebrun M."/>
            <person name="Masmoudi K."/>
            <person name="Ferrand S."/>
            <person name="Dhar M.I."/>
            <person name="Fresquez Z.A."/>
            <person name="Rosas U."/>
            <person name="Zhang J."/>
            <person name="Talag J."/>
            <person name="Lee S."/>
            <person name="Kudrna D."/>
            <person name="Powell R.F."/>
            <person name="Leitch I.J."/>
            <person name="Krueger R.R."/>
            <person name="Wing R.A."/>
            <person name="Amiri K.M.A."/>
            <person name="Purugganan M.D."/>
        </authorList>
    </citation>
    <scope>NUCLEOTIDE SEQUENCE [LARGE SCALE GENOMIC DNA]</scope>
    <source>
        <strain evidence="3">cv. Khalas</strain>
    </source>
</reference>
<name>A0A8B7BKE3_PHODC</name>
<dbReference type="Gene3D" id="3.30.559.10">
    <property type="entry name" value="Chloramphenicol acetyltransferase-like domain"/>
    <property type="match status" value="2"/>
</dbReference>
<reference evidence="4" key="2">
    <citation type="submission" date="2025-08" db="UniProtKB">
        <authorList>
            <consortium name="RefSeq"/>
        </authorList>
    </citation>
    <scope>IDENTIFICATION</scope>
    <source>
        <tissue evidence="4">Young leaves</tissue>
    </source>
</reference>
<dbReference type="RefSeq" id="XP_008779426.1">
    <property type="nucleotide sequence ID" value="XM_008781204.4"/>
</dbReference>
<dbReference type="GO" id="GO:0016747">
    <property type="term" value="F:acyltransferase activity, transferring groups other than amino-acyl groups"/>
    <property type="evidence" value="ECO:0007669"/>
    <property type="project" value="UniProtKB-ARBA"/>
</dbReference>
<dbReference type="Pfam" id="PF02458">
    <property type="entry name" value="Transferase"/>
    <property type="match status" value="1"/>
</dbReference>
<accession>A0A8B7BKE3</accession>
<dbReference type="GeneID" id="103699150"/>
<dbReference type="PANTHER" id="PTHR31625">
    <property type="match status" value="1"/>
</dbReference>
<dbReference type="KEGG" id="pda:103699150"/>
<evidence type="ECO:0000256" key="1">
    <source>
        <dbReference type="ARBA" id="ARBA00022679"/>
    </source>
</evidence>
<keyword evidence="1" id="KW-0808">Transferase</keyword>
<gene>
    <name evidence="4" type="primary">LOC103699150</name>
</gene>
<keyword evidence="2" id="KW-0012">Acyltransferase</keyword>
<dbReference type="AlphaFoldDB" id="A0A8B7BKE3"/>
<dbReference type="InterPro" id="IPR023213">
    <property type="entry name" value="CAT-like_dom_sf"/>
</dbReference>
<keyword evidence="3" id="KW-1185">Reference proteome</keyword>
<dbReference type="Proteomes" id="UP000228380">
    <property type="component" value="Chromosome 18"/>
</dbReference>